<accession>A0ABW8K7P0</accession>
<reference evidence="2 3" key="1">
    <citation type="submission" date="2020-10" db="EMBL/GenBank/DDBJ databases">
        <title>Phylogeny of dyella-like bacteria.</title>
        <authorList>
            <person name="Fu J."/>
        </authorList>
    </citation>
    <scope>NUCLEOTIDE SEQUENCE [LARGE SCALE GENOMIC DNA]</scope>
    <source>
        <strain evidence="2 3">BB4</strain>
    </source>
</reference>
<dbReference type="RefSeq" id="WP_379985555.1">
    <property type="nucleotide sequence ID" value="NZ_JADIKD010000011.1"/>
</dbReference>
<evidence type="ECO:0000256" key="1">
    <source>
        <dbReference type="SAM" id="Phobius"/>
    </source>
</evidence>
<keyword evidence="3" id="KW-1185">Reference proteome</keyword>
<gene>
    <name evidence="2" type="ORF">ISS97_15275</name>
</gene>
<evidence type="ECO:0000313" key="2">
    <source>
        <dbReference type="EMBL" id="MFK2918635.1"/>
    </source>
</evidence>
<protein>
    <submittedName>
        <fullName evidence="2">Uncharacterized protein</fullName>
    </submittedName>
</protein>
<keyword evidence="1" id="KW-1133">Transmembrane helix</keyword>
<keyword evidence="1" id="KW-0812">Transmembrane</keyword>
<feature type="transmembrane region" description="Helical" evidence="1">
    <location>
        <begin position="53"/>
        <end position="71"/>
    </location>
</feature>
<dbReference type="EMBL" id="JADIKD010000011">
    <property type="protein sequence ID" value="MFK2918635.1"/>
    <property type="molecule type" value="Genomic_DNA"/>
</dbReference>
<organism evidence="2 3">
    <name type="scientific">Dyella koreensis</name>
    <dbReference type="NCBI Taxonomy" id="311235"/>
    <lineage>
        <taxon>Bacteria</taxon>
        <taxon>Pseudomonadati</taxon>
        <taxon>Pseudomonadota</taxon>
        <taxon>Gammaproteobacteria</taxon>
        <taxon>Lysobacterales</taxon>
        <taxon>Rhodanobacteraceae</taxon>
        <taxon>Dyella</taxon>
    </lineage>
</organism>
<name>A0ABW8K7P0_9GAMM</name>
<proteinExistence type="predicted"/>
<sequence length="166" mass="18277">MTPTSPEAFIVRRAPGISQFPWIEGITCTLLGVMAAVLFKASTEATPGSFDGPGLFMFALVVSLLTAYRLGKAIVEHMPLSVSPAGQALLWRFQLSHRNPQKVLLEHKYKLWYRTYVVYGDGRLFATESHGQRQDETFACELAAFLGVSAYKHDGAGKLRKLASKG</sequence>
<feature type="transmembrane region" description="Helical" evidence="1">
    <location>
        <begin position="20"/>
        <end position="41"/>
    </location>
</feature>
<evidence type="ECO:0000313" key="3">
    <source>
        <dbReference type="Proteomes" id="UP001620408"/>
    </source>
</evidence>
<keyword evidence="1" id="KW-0472">Membrane</keyword>
<comment type="caution">
    <text evidence="2">The sequence shown here is derived from an EMBL/GenBank/DDBJ whole genome shotgun (WGS) entry which is preliminary data.</text>
</comment>
<dbReference type="Proteomes" id="UP001620408">
    <property type="component" value="Unassembled WGS sequence"/>
</dbReference>